<evidence type="ECO:0000313" key="7">
    <source>
        <dbReference type="EMBL" id="OXU25040.1"/>
    </source>
</evidence>
<sequence length="207" mass="23427">MMRFTVILGLVCIAGVFGQSCDKTKEECPDAKEAEVKFNQDTDWSKAKSIYEFHAKDIRGNDVSLDKYRGHVAIIVNVASQCGLTDTNYKQLQSLFEKYGESKGLRILAFPSNEFAGQEPGTSEEILNFVKKYNVSFDMFEKIQVNGDEAHPLYKWLKSQEEGAGTITDGIKWNFTKFLIDKNGKVVSRFAPTTEPFSMEDTITKYL</sequence>
<protein>
    <recommendedName>
        <fullName evidence="5">Glutathione peroxidase</fullName>
    </recommendedName>
</protein>
<evidence type="ECO:0000313" key="8">
    <source>
        <dbReference type="Proteomes" id="UP000215335"/>
    </source>
</evidence>
<dbReference type="PRINTS" id="PR01011">
    <property type="entry name" value="GLUTPROXDASE"/>
</dbReference>
<dbReference type="EMBL" id="NNAY01001128">
    <property type="protein sequence ID" value="OXU25040.1"/>
    <property type="molecule type" value="Genomic_DNA"/>
</dbReference>
<dbReference type="PANTHER" id="PTHR11592:SF134">
    <property type="entry name" value="PHOSPHOLIPID HYDROPEROXIDE GLUTATHIONE PEROXIDASE"/>
    <property type="match status" value="1"/>
</dbReference>
<dbReference type="Gene3D" id="3.40.30.10">
    <property type="entry name" value="Glutaredoxin"/>
    <property type="match status" value="1"/>
</dbReference>
<organism evidence="7 8">
    <name type="scientific">Trichomalopsis sarcophagae</name>
    <dbReference type="NCBI Taxonomy" id="543379"/>
    <lineage>
        <taxon>Eukaryota</taxon>
        <taxon>Metazoa</taxon>
        <taxon>Ecdysozoa</taxon>
        <taxon>Arthropoda</taxon>
        <taxon>Hexapoda</taxon>
        <taxon>Insecta</taxon>
        <taxon>Pterygota</taxon>
        <taxon>Neoptera</taxon>
        <taxon>Endopterygota</taxon>
        <taxon>Hymenoptera</taxon>
        <taxon>Apocrita</taxon>
        <taxon>Proctotrupomorpha</taxon>
        <taxon>Chalcidoidea</taxon>
        <taxon>Pteromalidae</taxon>
        <taxon>Pteromalinae</taxon>
        <taxon>Trichomalopsis</taxon>
    </lineage>
</organism>
<dbReference type="PROSITE" id="PS51257">
    <property type="entry name" value="PROKAR_LIPOPROTEIN"/>
    <property type="match status" value="1"/>
</dbReference>
<name>A0A232F3I3_9HYME</name>
<keyword evidence="2 5" id="KW-0575">Peroxidase</keyword>
<dbReference type="CDD" id="cd00340">
    <property type="entry name" value="GSH_Peroxidase"/>
    <property type="match status" value="1"/>
</dbReference>
<comment type="similarity">
    <text evidence="1 5">Belongs to the glutathione peroxidase family.</text>
</comment>
<dbReference type="PIRSF" id="PIRSF000303">
    <property type="entry name" value="Glutathion_perox"/>
    <property type="match status" value="1"/>
</dbReference>
<dbReference type="SUPFAM" id="SSF52833">
    <property type="entry name" value="Thioredoxin-like"/>
    <property type="match status" value="1"/>
</dbReference>
<feature type="signal peptide" evidence="6">
    <location>
        <begin position="1"/>
        <end position="18"/>
    </location>
</feature>
<dbReference type="PANTHER" id="PTHR11592">
    <property type="entry name" value="GLUTATHIONE PEROXIDASE"/>
    <property type="match status" value="1"/>
</dbReference>
<evidence type="ECO:0000256" key="6">
    <source>
        <dbReference type="SAM" id="SignalP"/>
    </source>
</evidence>
<dbReference type="InterPro" id="IPR036249">
    <property type="entry name" value="Thioredoxin-like_sf"/>
</dbReference>
<keyword evidence="8" id="KW-1185">Reference proteome</keyword>
<comment type="caution">
    <text evidence="7">The sequence shown here is derived from an EMBL/GenBank/DDBJ whole genome shotgun (WGS) entry which is preliminary data.</text>
</comment>
<feature type="active site" evidence="4">
    <location>
        <position position="82"/>
    </location>
</feature>
<dbReference type="InterPro" id="IPR000889">
    <property type="entry name" value="Glutathione_peroxidase"/>
</dbReference>
<evidence type="ECO:0000256" key="2">
    <source>
        <dbReference type="ARBA" id="ARBA00022559"/>
    </source>
</evidence>
<feature type="chain" id="PRO_5011968989" description="Glutathione peroxidase" evidence="6">
    <location>
        <begin position="19"/>
        <end position="207"/>
    </location>
</feature>
<keyword evidence="6" id="KW-0732">Signal</keyword>
<dbReference type="Pfam" id="PF00255">
    <property type="entry name" value="GSHPx"/>
    <property type="match status" value="1"/>
</dbReference>
<proteinExistence type="inferred from homology"/>
<keyword evidence="3 5" id="KW-0560">Oxidoreductase</keyword>
<dbReference type="GO" id="GO:0006979">
    <property type="term" value="P:response to oxidative stress"/>
    <property type="evidence" value="ECO:0007669"/>
    <property type="project" value="InterPro"/>
</dbReference>
<dbReference type="GO" id="GO:0004601">
    <property type="term" value="F:peroxidase activity"/>
    <property type="evidence" value="ECO:0007669"/>
    <property type="project" value="UniProtKB-KW"/>
</dbReference>
<evidence type="ECO:0000256" key="4">
    <source>
        <dbReference type="PIRSR" id="PIRSR000303-1"/>
    </source>
</evidence>
<evidence type="ECO:0000256" key="1">
    <source>
        <dbReference type="ARBA" id="ARBA00006926"/>
    </source>
</evidence>
<dbReference type="Proteomes" id="UP000215335">
    <property type="component" value="Unassembled WGS sequence"/>
</dbReference>
<gene>
    <name evidence="7" type="ORF">TSAR_008911</name>
</gene>
<dbReference type="PROSITE" id="PS51355">
    <property type="entry name" value="GLUTATHIONE_PEROXID_3"/>
    <property type="match status" value="1"/>
</dbReference>
<dbReference type="AlphaFoldDB" id="A0A232F3I3"/>
<evidence type="ECO:0000256" key="5">
    <source>
        <dbReference type="RuleBase" id="RU000499"/>
    </source>
</evidence>
<dbReference type="OrthoDB" id="446890at2759"/>
<evidence type="ECO:0000256" key="3">
    <source>
        <dbReference type="ARBA" id="ARBA00023002"/>
    </source>
</evidence>
<dbReference type="FunFam" id="3.40.30.10:FF:000025">
    <property type="entry name" value="Glutathione peroxidase"/>
    <property type="match status" value="1"/>
</dbReference>
<dbReference type="STRING" id="543379.A0A232F3I3"/>
<reference evidence="7 8" key="1">
    <citation type="journal article" date="2017" name="Curr. Biol.">
        <title>The Evolution of Venom by Co-option of Single-Copy Genes.</title>
        <authorList>
            <person name="Martinson E.O."/>
            <person name="Mrinalini"/>
            <person name="Kelkar Y.D."/>
            <person name="Chang C.H."/>
            <person name="Werren J.H."/>
        </authorList>
    </citation>
    <scope>NUCLEOTIDE SEQUENCE [LARGE SCALE GENOMIC DNA]</scope>
    <source>
        <strain evidence="7 8">Alberta</strain>
        <tissue evidence="7">Whole body</tissue>
    </source>
</reference>
<accession>A0A232F3I3</accession>